<dbReference type="InterPro" id="IPR023214">
    <property type="entry name" value="HAD_sf"/>
</dbReference>
<dbReference type="PANTHER" id="PTHR43768">
    <property type="entry name" value="TREHALOSE 6-PHOSPHATE PHOSPHATASE"/>
    <property type="match status" value="1"/>
</dbReference>
<dbReference type="InterPro" id="IPR002902">
    <property type="entry name" value="GNK2"/>
</dbReference>
<sequence length="616" mass="68655">MVSYLRLAVFLLSLLAVSGTLAKAQVSFGLRNDQWNQSGLWDFDCTGSSYAASNSYVRMLKDLENVLPEEVSSSNDYFATRSVGNPRIYALGICRADTSINECRICIAGALRNVQGVCGPKMRVSLYYSTCTIALSNTTLRMFPIDPTDGIATWYNHSQSNIERKTLDQAVASLTRLVEKKTVQSARRFATGQLTVDRNGHRLYMLAQCVPVMTSQDCHICLVNLIGQNVIGGLIGGRKATIWCSYQFELYQFYNSYPILPPPKGNNETPGSHHKSHKKVGLIVGLTLAGAVLLLAVIVAVVWWIKKRSNSSRNKDGGKGKVEEGSCAQDECPSALERFQDVVELVAGRRIAMFLDYDGTLSPIVNDPETAYMSNEMREMVRRAANLFDTAIVSGRSRRKVTNFVKLEELSYAGSHGMDIMVSRKKTASTSTGGSEIEADEPCLYQPAADYLPLMQKIKRALEVAIIAIEGAAVEDNVFSISVHYRNVQKKLHDKVKKKVKRVLKSDKEFVGLRMTTGKMVFEVRPPIEWNKGNAVVFLLESLKLDKPEEVFPIYIGDDRTDEDAFKVLRERGSGVGILVSEENKKTLAYYTLRSPEEVREFLELLVTWKPGESDE</sequence>
<dbReference type="AlphaFoldDB" id="A0A5J9WU21"/>
<dbReference type="UniPathway" id="UPA00299"/>
<comment type="caution">
    <text evidence="12">The sequence shown here is derived from an EMBL/GenBank/DDBJ whole genome shotgun (WGS) entry which is preliminary data.</text>
</comment>
<comment type="pathway">
    <text evidence="3">Glycan biosynthesis; trehalose biosynthesis.</text>
</comment>
<evidence type="ECO:0000256" key="3">
    <source>
        <dbReference type="ARBA" id="ARBA00005199"/>
    </source>
</evidence>
<reference evidence="12 13" key="1">
    <citation type="journal article" date="2019" name="Sci. Rep.">
        <title>A high-quality genome of Eragrostis curvula grass provides insights into Poaceae evolution and supports new strategies to enhance forage quality.</title>
        <authorList>
            <person name="Carballo J."/>
            <person name="Santos B.A.C.M."/>
            <person name="Zappacosta D."/>
            <person name="Garbus I."/>
            <person name="Selva J.P."/>
            <person name="Gallo C.A."/>
            <person name="Diaz A."/>
            <person name="Albertini E."/>
            <person name="Caccamo M."/>
            <person name="Echenique V."/>
        </authorList>
    </citation>
    <scope>NUCLEOTIDE SEQUENCE [LARGE SCALE GENOMIC DNA]</scope>
    <source>
        <strain evidence="13">cv. Victoria</strain>
        <tissue evidence="12">Leaf</tissue>
    </source>
</reference>
<evidence type="ECO:0000256" key="6">
    <source>
        <dbReference type="ARBA" id="ARBA00022729"/>
    </source>
</evidence>
<evidence type="ECO:0000256" key="9">
    <source>
        <dbReference type="SAM" id="Phobius"/>
    </source>
</evidence>
<dbReference type="Gramene" id="TVU51325">
    <property type="protein sequence ID" value="TVU51325"/>
    <property type="gene ID" value="EJB05_02743"/>
</dbReference>
<dbReference type="CDD" id="cd23509">
    <property type="entry name" value="Gnk2-like"/>
    <property type="match status" value="2"/>
</dbReference>
<keyword evidence="13" id="KW-1185">Reference proteome</keyword>
<feature type="domain" description="Gnk2-homologous" evidence="11">
    <location>
        <begin position="38"/>
        <end position="140"/>
    </location>
</feature>
<keyword evidence="9" id="KW-1133">Transmembrane helix</keyword>
<evidence type="ECO:0000256" key="7">
    <source>
        <dbReference type="ARBA" id="ARBA00022737"/>
    </source>
</evidence>
<dbReference type="PROSITE" id="PS51473">
    <property type="entry name" value="GNK2"/>
    <property type="match status" value="2"/>
</dbReference>
<dbReference type="InterPro" id="IPR036412">
    <property type="entry name" value="HAD-like_sf"/>
</dbReference>
<comment type="cofactor">
    <cofactor evidence="2">
        <name>a divalent metal cation</name>
        <dbReference type="ChEBI" id="CHEBI:60240"/>
    </cofactor>
</comment>
<dbReference type="InterPro" id="IPR038408">
    <property type="entry name" value="GNK2_sf"/>
</dbReference>
<evidence type="ECO:0000256" key="2">
    <source>
        <dbReference type="ARBA" id="ARBA00001968"/>
    </source>
</evidence>
<dbReference type="GO" id="GO:0005992">
    <property type="term" value="P:trehalose biosynthetic process"/>
    <property type="evidence" value="ECO:0007669"/>
    <property type="project" value="UniProtKB-UniPathway"/>
</dbReference>
<dbReference type="EC" id="3.1.3.12" evidence="5"/>
<dbReference type="GO" id="GO:0004805">
    <property type="term" value="F:trehalose-phosphatase activity"/>
    <property type="evidence" value="ECO:0007669"/>
    <property type="project" value="UniProtKB-EC"/>
</dbReference>
<keyword evidence="9" id="KW-0812">Transmembrane</keyword>
<feature type="signal peptide" evidence="10">
    <location>
        <begin position="1"/>
        <end position="22"/>
    </location>
</feature>
<dbReference type="SUPFAM" id="SSF56784">
    <property type="entry name" value="HAD-like"/>
    <property type="match status" value="1"/>
</dbReference>
<feature type="transmembrane region" description="Helical" evidence="9">
    <location>
        <begin position="280"/>
        <end position="305"/>
    </location>
</feature>
<evidence type="ECO:0000256" key="4">
    <source>
        <dbReference type="ARBA" id="ARBA00008770"/>
    </source>
</evidence>
<proteinExistence type="inferred from homology"/>
<evidence type="ECO:0000313" key="12">
    <source>
        <dbReference type="EMBL" id="TVU51325.1"/>
    </source>
</evidence>
<dbReference type="Gene3D" id="3.40.50.1000">
    <property type="entry name" value="HAD superfamily/HAD-like"/>
    <property type="match status" value="2"/>
</dbReference>
<keyword evidence="9" id="KW-0472">Membrane</keyword>
<evidence type="ECO:0000256" key="8">
    <source>
        <dbReference type="ARBA" id="ARBA00022801"/>
    </source>
</evidence>
<organism evidence="12 13">
    <name type="scientific">Eragrostis curvula</name>
    <name type="common">weeping love grass</name>
    <dbReference type="NCBI Taxonomy" id="38414"/>
    <lineage>
        <taxon>Eukaryota</taxon>
        <taxon>Viridiplantae</taxon>
        <taxon>Streptophyta</taxon>
        <taxon>Embryophyta</taxon>
        <taxon>Tracheophyta</taxon>
        <taxon>Spermatophyta</taxon>
        <taxon>Magnoliopsida</taxon>
        <taxon>Liliopsida</taxon>
        <taxon>Poales</taxon>
        <taxon>Poaceae</taxon>
        <taxon>PACMAD clade</taxon>
        <taxon>Chloridoideae</taxon>
        <taxon>Eragrostideae</taxon>
        <taxon>Eragrostidinae</taxon>
        <taxon>Eragrostis</taxon>
    </lineage>
</organism>
<keyword evidence="8" id="KW-0378">Hydrolase</keyword>
<protein>
    <recommendedName>
        <fullName evidence="5">trehalose-phosphatase</fullName>
        <ecNumber evidence="5">3.1.3.12</ecNumber>
    </recommendedName>
</protein>
<evidence type="ECO:0000256" key="1">
    <source>
        <dbReference type="ARBA" id="ARBA00000500"/>
    </source>
</evidence>
<dbReference type="NCBIfam" id="TIGR01484">
    <property type="entry name" value="HAD-SF-IIB"/>
    <property type="match status" value="1"/>
</dbReference>
<comment type="catalytic activity">
    <reaction evidence="1">
        <text>alpha,alpha-trehalose 6-phosphate + H2O = alpha,alpha-trehalose + phosphate</text>
        <dbReference type="Rhea" id="RHEA:23420"/>
        <dbReference type="ChEBI" id="CHEBI:15377"/>
        <dbReference type="ChEBI" id="CHEBI:16551"/>
        <dbReference type="ChEBI" id="CHEBI:43474"/>
        <dbReference type="ChEBI" id="CHEBI:58429"/>
        <dbReference type="EC" id="3.1.3.12"/>
    </reaction>
</comment>
<keyword evidence="6 10" id="KW-0732">Signal</keyword>
<dbReference type="Gene3D" id="3.30.430.20">
    <property type="entry name" value="Gnk2 domain, C-X8-C-X2-C motif"/>
    <property type="match status" value="2"/>
</dbReference>
<dbReference type="Pfam" id="PF01657">
    <property type="entry name" value="Stress-antifung"/>
    <property type="match status" value="1"/>
</dbReference>
<comment type="similarity">
    <text evidence="4">Belongs to the trehalose phosphatase family.</text>
</comment>
<dbReference type="PANTHER" id="PTHR43768:SF23">
    <property type="entry name" value="TREHALOSE-PHOSPHATE PHOSPHATASE 1-RELATED"/>
    <property type="match status" value="1"/>
</dbReference>
<keyword evidence="7" id="KW-0677">Repeat</keyword>
<dbReference type="OrthoDB" id="411251at2759"/>
<dbReference type="InterPro" id="IPR044651">
    <property type="entry name" value="OTSB-like"/>
</dbReference>
<evidence type="ECO:0000256" key="10">
    <source>
        <dbReference type="SAM" id="SignalP"/>
    </source>
</evidence>
<name>A0A5J9WU21_9POAL</name>
<accession>A0A5J9WU21</accession>
<dbReference type="Proteomes" id="UP000324897">
    <property type="component" value="Chromosome 6"/>
</dbReference>
<dbReference type="InterPro" id="IPR006379">
    <property type="entry name" value="HAD-SF_hydro_IIB"/>
</dbReference>
<dbReference type="Pfam" id="PF02358">
    <property type="entry name" value="Trehalose_PPase"/>
    <property type="match status" value="1"/>
</dbReference>
<dbReference type="EMBL" id="RWGY01000002">
    <property type="protein sequence ID" value="TVU51325.1"/>
    <property type="molecule type" value="Genomic_DNA"/>
</dbReference>
<feature type="chain" id="PRO_5023917736" description="trehalose-phosphatase" evidence="10">
    <location>
        <begin position="23"/>
        <end position="616"/>
    </location>
</feature>
<evidence type="ECO:0000313" key="13">
    <source>
        <dbReference type="Proteomes" id="UP000324897"/>
    </source>
</evidence>
<evidence type="ECO:0000256" key="5">
    <source>
        <dbReference type="ARBA" id="ARBA00013086"/>
    </source>
</evidence>
<feature type="domain" description="Gnk2-homologous" evidence="11">
    <location>
        <begin position="149"/>
        <end position="253"/>
    </location>
</feature>
<dbReference type="NCBIfam" id="TIGR00685">
    <property type="entry name" value="T6PP"/>
    <property type="match status" value="1"/>
</dbReference>
<evidence type="ECO:0000259" key="11">
    <source>
        <dbReference type="PROSITE" id="PS51473"/>
    </source>
</evidence>
<dbReference type="InterPro" id="IPR003337">
    <property type="entry name" value="Trehalose_PPase"/>
</dbReference>
<gene>
    <name evidence="12" type="ORF">EJB05_02743</name>
</gene>